<evidence type="ECO:0000259" key="1">
    <source>
        <dbReference type="Pfam" id="PF02776"/>
    </source>
</evidence>
<gene>
    <name evidence="2" type="ORF">FC695_44275</name>
</gene>
<dbReference type="GO" id="GO:0047112">
    <property type="term" value="F:pyruvate oxidase activity"/>
    <property type="evidence" value="ECO:0007669"/>
    <property type="project" value="UniProtKB-EC"/>
</dbReference>
<dbReference type="GO" id="GO:0030976">
    <property type="term" value="F:thiamine pyrophosphate binding"/>
    <property type="evidence" value="ECO:0007669"/>
    <property type="project" value="InterPro"/>
</dbReference>
<comment type="caution">
    <text evidence="2">The sequence shown here is derived from an EMBL/GenBank/DDBJ whole genome shotgun (WGS) entry which is preliminary data.</text>
</comment>
<dbReference type="PANTHER" id="PTHR42981">
    <property type="entry name" value="PYRUVATE DEHYDROGENASE [UBIQUINONE]"/>
    <property type="match status" value="1"/>
</dbReference>
<dbReference type="InterPro" id="IPR029061">
    <property type="entry name" value="THDP-binding"/>
</dbReference>
<dbReference type="Proteomes" id="UP000308444">
    <property type="component" value="Unassembled WGS sequence"/>
</dbReference>
<name>A0A9X8ZZA7_BACCE</name>
<accession>A0A9X8ZZA7</accession>
<keyword evidence="2" id="KW-0670">Pyruvate</keyword>
<evidence type="ECO:0000313" key="3">
    <source>
        <dbReference type="Proteomes" id="UP000308444"/>
    </source>
</evidence>
<reference evidence="2 3" key="1">
    <citation type="journal article" date="2019" name="Environ. Microbiol.">
        <title>An active ?-lactamase is a part of an orchestrated cell wall stress resistance network of Bacillus subtilis and related rhizosphere species.</title>
        <authorList>
            <person name="Bucher T."/>
            <person name="Keren-Paz A."/>
            <person name="Hausser J."/>
            <person name="Olender T."/>
            <person name="Cytryn E."/>
            <person name="Kolodkin-Gal I."/>
        </authorList>
    </citation>
    <scope>NUCLEOTIDE SEQUENCE [LARGE SCALE GENOMIC DNA]</scope>
    <source>
        <strain evidence="2 3">I32</strain>
    </source>
</reference>
<dbReference type="PANTHER" id="PTHR42981:SF2">
    <property type="entry name" value="PYRUVATE DEHYDROGENASE [UBIQUINONE]"/>
    <property type="match status" value="1"/>
</dbReference>
<keyword evidence="2" id="KW-0560">Oxidoreductase</keyword>
<dbReference type="InterPro" id="IPR047211">
    <property type="entry name" value="POXB-like"/>
</dbReference>
<evidence type="ECO:0000313" key="2">
    <source>
        <dbReference type="EMBL" id="TKI79868.1"/>
    </source>
</evidence>
<dbReference type="Pfam" id="PF02776">
    <property type="entry name" value="TPP_enzyme_N"/>
    <property type="match status" value="1"/>
</dbReference>
<feature type="non-terminal residue" evidence="2">
    <location>
        <position position="1"/>
    </location>
</feature>
<dbReference type="EMBL" id="SZOH01005341">
    <property type="protein sequence ID" value="TKI79868.1"/>
    <property type="molecule type" value="Genomic_DNA"/>
</dbReference>
<dbReference type="SUPFAM" id="SSF52518">
    <property type="entry name" value="Thiamin diphosphate-binding fold (THDP-binding)"/>
    <property type="match status" value="1"/>
</dbReference>
<proteinExistence type="predicted"/>
<dbReference type="InterPro" id="IPR012001">
    <property type="entry name" value="Thiamin_PyroP_enz_TPP-bd_dom"/>
</dbReference>
<organism evidence="2 3">
    <name type="scientific">Bacillus cereus</name>
    <dbReference type="NCBI Taxonomy" id="1396"/>
    <lineage>
        <taxon>Bacteria</taxon>
        <taxon>Bacillati</taxon>
        <taxon>Bacillota</taxon>
        <taxon>Bacilli</taxon>
        <taxon>Bacillales</taxon>
        <taxon>Bacillaceae</taxon>
        <taxon>Bacillus</taxon>
        <taxon>Bacillus cereus group</taxon>
    </lineage>
</organism>
<sequence>MPGDSINSIIEALRKKQDKIKFIQVRHEEAGALAAAAYAKLTGKLGVCMAIAGPGAIHLLNGLYDAKLDKAPVLAISGQVETDLLGTDFFQEVNLERMFDDVAVY</sequence>
<dbReference type="AlphaFoldDB" id="A0A9X8ZZA7"/>
<protein>
    <submittedName>
        <fullName evidence="2">Pyruvate oxidase</fullName>
        <ecNumber evidence="2">1.2.3.3</ecNumber>
    </submittedName>
</protein>
<dbReference type="EC" id="1.2.3.3" evidence="2"/>
<dbReference type="Gene3D" id="3.40.50.970">
    <property type="match status" value="1"/>
</dbReference>
<feature type="non-terminal residue" evidence="2">
    <location>
        <position position="105"/>
    </location>
</feature>
<feature type="domain" description="Thiamine pyrophosphate enzyme N-terminal TPP-binding" evidence="1">
    <location>
        <begin position="2"/>
        <end position="95"/>
    </location>
</feature>